<reference evidence="5 6" key="1">
    <citation type="submission" date="2019-02" db="EMBL/GenBank/DDBJ databases">
        <title>Prokaryotic population dynamics and viral predation in marine succession experiment using metagenomics: the confinement effect.</title>
        <authorList>
            <person name="Haro-Moreno J.M."/>
            <person name="Rodriguez-Valera F."/>
            <person name="Lopez-Perez M."/>
        </authorList>
    </citation>
    <scope>NUCLEOTIDE SEQUENCE [LARGE SCALE GENOMIC DNA]</scope>
    <source>
        <strain evidence="5">MED-G159</strain>
    </source>
</reference>
<feature type="domain" description="Nudix hydrolase" evidence="4">
    <location>
        <begin position="37"/>
        <end position="161"/>
    </location>
</feature>
<keyword evidence="2 5" id="KW-0378">Hydrolase</keyword>
<name>A0A520MYI1_9GAMM</name>
<dbReference type="Gene3D" id="3.90.79.10">
    <property type="entry name" value="Nucleoside Triphosphate Pyrophosphohydrolase"/>
    <property type="match status" value="1"/>
</dbReference>
<dbReference type="SUPFAM" id="SSF55811">
    <property type="entry name" value="Nudix"/>
    <property type="match status" value="1"/>
</dbReference>
<dbReference type="AlphaFoldDB" id="A0A520MYI1"/>
<evidence type="ECO:0000313" key="6">
    <source>
        <dbReference type="Proteomes" id="UP000315825"/>
    </source>
</evidence>
<dbReference type="PANTHER" id="PTHR43222:SF2">
    <property type="entry name" value="NUDIX HYDROLASE 23, CHLOROPLASTIC"/>
    <property type="match status" value="1"/>
</dbReference>
<dbReference type="InterPro" id="IPR015797">
    <property type="entry name" value="NUDIX_hydrolase-like_dom_sf"/>
</dbReference>
<dbReference type="InterPro" id="IPR000086">
    <property type="entry name" value="NUDIX_hydrolase_dom"/>
</dbReference>
<dbReference type="Pfam" id="PF00293">
    <property type="entry name" value="NUDIX"/>
    <property type="match status" value="1"/>
</dbReference>
<dbReference type="CDD" id="cd04511">
    <property type="entry name" value="NUDIX_Hydrolase"/>
    <property type="match status" value="1"/>
</dbReference>
<comment type="caution">
    <text evidence="5">The sequence shown here is derived from an EMBL/GenBank/DDBJ whole genome shotgun (WGS) entry which is preliminary data.</text>
</comment>
<dbReference type="Pfam" id="PF14803">
    <property type="entry name" value="Zn_ribbon_Nudix"/>
    <property type="match status" value="1"/>
</dbReference>
<gene>
    <name evidence="5" type="ORF">EVA92_03095</name>
</gene>
<protein>
    <submittedName>
        <fullName evidence="5">NUDIX hydrolase</fullName>
    </submittedName>
</protein>
<dbReference type="GO" id="GO:0016787">
    <property type="term" value="F:hydrolase activity"/>
    <property type="evidence" value="ECO:0007669"/>
    <property type="project" value="UniProtKB-KW"/>
</dbReference>
<organism evidence="5 6">
    <name type="scientific">SAR86 cluster bacterium</name>
    <dbReference type="NCBI Taxonomy" id="2030880"/>
    <lineage>
        <taxon>Bacteria</taxon>
        <taxon>Pseudomonadati</taxon>
        <taxon>Pseudomonadota</taxon>
        <taxon>Gammaproteobacteria</taxon>
        <taxon>SAR86 cluster</taxon>
    </lineage>
</organism>
<evidence type="ECO:0000256" key="1">
    <source>
        <dbReference type="ARBA" id="ARBA00001946"/>
    </source>
</evidence>
<comment type="cofactor">
    <cofactor evidence="1">
        <name>Mg(2+)</name>
        <dbReference type="ChEBI" id="CHEBI:18420"/>
    </cofactor>
</comment>
<dbReference type="PRINTS" id="PR00502">
    <property type="entry name" value="NUDIXFAMILY"/>
</dbReference>
<evidence type="ECO:0000259" key="4">
    <source>
        <dbReference type="PROSITE" id="PS51462"/>
    </source>
</evidence>
<accession>A0A520MYI1</accession>
<sequence length="175" mass="19805">MNFCSNCGSSRIVKKVPEGDTHPRLVCEDCGEIHYTNPNVVTGVLPFNDNDEILLCKRAIEPRSGFWTLPAGFLENGESIEEGALRETREEACLEVSEIKLFTMISVPRINQIYSFFIGKIVNDDFGPTPESSEVKLFKINELPWDDLAFRTVKLTIEQYLNHGKDSFSNKVLDD</sequence>
<evidence type="ECO:0000256" key="3">
    <source>
        <dbReference type="ARBA" id="ARBA00022842"/>
    </source>
</evidence>
<dbReference type="Proteomes" id="UP000315825">
    <property type="component" value="Unassembled WGS sequence"/>
</dbReference>
<evidence type="ECO:0000256" key="2">
    <source>
        <dbReference type="ARBA" id="ARBA00022801"/>
    </source>
</evidence>
<keyword evidence="3" id="KW-0460">Magnesium</keyword>
<proteinExistence type="predicted"/>
<evidence type="ECO:0000313" key="5">
    <source>
        <dbReference type="EMBL" id="RZO26263.1"/>
    </source>
</evidence>
<dbReference type="EMBL" id="SHBE01000005">
    <property type="protein sequence ID" value="RZO26263.1"/>
    <property type="molecule type" value="Genomic_DNA"/>
</dbReference>
<dbReference type="PROSITE" id="PS51462">
    <property type="entry name" value="NUDIX"/>
    <property type="match status" value="1"/>
</dbReference>
<dbReference type="InterPro" id="IPR020476">
    <property type="entry name" value="Nudix_hydrolase"/>
</dbReference>
<dbReference type="InterPro" id="IPR029401">
    <property type="entry name" value="Nudix_N"/>
</dbReference>
<dbReference type="PANTHER" id="PTHR43222">
    <property type="entry name" value="NUDIX HYDROLASE 23"/>
    <property type="match status" value="1"/>
</dbReference>
<dbReference type="Gene3D" id="2.20.70.10">
    <property type="match status" value="1"/>
</dbReference>